<dbReference type="PANTHER" id="PTHR43531:SF11">
    <property type="entry name" value="METHYL-ACCEPTING CHEMOTAXIS PROTEIN 3"/>
    <property type="match status" value="1"/>
</dbReference>
<dbReference type="Gene3D" id="3.30.450.20">
    <property type="entry name" value="PAS domain"/>
    <property type="match status" value="1"/>
</dbReference>
<evidence type="ECO:0008006" key="15">
    <source>
        <dbReference type="Google" id="ProtNLM"/>
    </source>
</evidence>
<dbReference type="PROSITE" id="PS50111">
    <property type="entry name" value="CHEMOTAXIS_TRANSDUC_2"/>
    <property type="match status" value="1"/>
</dbReference>
<evidence type="ECO:0000256" key="6">
    <source>
        <dbReference type="ARBA" id="ARBA00023136"/>
    </source>
</evidence>
<dbReference type="GO" id="GO:0005886">
    <property type="term" value="C:plasma membrane"/>
    <property type="evidence" value="ECO:0007669"/>
    <property type="project" value="UniProtKB-SubCell"/>
</dbReference>
<gene>
    <name evidence="13" type="ORF">RHIZ70_111</name>
</gene>
<dbReference type="SMART" id="SM00304">
    <property type="entry name" value="HAMP"/>
    <property type="match status" value="2"/>
</dbReference>
<keyword evidence="3" id="KW-0145">Chemotaxis</keyword>
<dbReference type="InterPro" id="IPR033479">
    <property type="entry name" value="dCache_1"/>
</dbReference>
<dbReference type="FunFam" id="1.10.287.950:FF:000001">
    <property type="entry name" value="Methyl-accepting chemotaxis sensory transducer"/>
    <property type="match status" value="1"/>
</dbReference>
<dbReference type="InterPro" id="IPR003660">
    <property type="entry name" value="HAMP_dom"/>
</dbReference>
<dbReference type="InterPro" id="IPR004089">
    <property type="entry name" value="MCPsignal_dom"/>
</dbReference>
<feature type="chain" id="PRO_5016946245" description="Methyl-accepting chemotaxis protein" evidence="10">
    <location>
        <begin position="24"/>
        <end position="825"/>
    </location>
</feature>
<keyword evidence="2" id="KW-1003">Cell membrane</keyword>
<comment type="similarity">
    <text evidence="7">Belongs to the methyl-accepting chemotaxis (MCP) protein family.</text>
</comment>
<evidence type="ECO:0000256" key="8">
    <source>
        <dbReference type="PROSITE-ProRule" id="PRU00284"/>
    </source>
</evidence>
<dbReference type="Pfam" id="PF00672">
    <property type="entry name" value="HAMP"/>
    <property type="match status" value="1"/>
</dbReference>
<sequence>MRLSRKLPLAAALFAFVSLSASMAINFYLESRILTDQVYQKLEATADGRRNEARGYLDSIRLDMSALASSFTTQQAFYGFSGAMNFLGDDPLKELHARYIDGNPNPEGEKYKLDTAKKDAYDRAHKQYHQGFVKHLQAQGYRDLFVINPAGTIVYSAMKQRDFGTNLSSGPYKGSGLAQVFQTALKAEAGTVSMSDFEAYAPSKGATAAFVATPIQQNGRTIGVLAYQLPNDRFNTLYANKKGLGETGETILVNAGGLVINDSAHTPENDALTAKVDTPLVSEAMAGREALGSISGYRSIDAFAATSPLEFGGARFAVIALISEAEVNGDLWSNALASIGFGLLLITIGSVVAVVYSRTLTRPISTLVESMEQLAGGNTDIALEGETRNDEIGDMARSVAVFRQAEITKRELEVETEHRRSAGEDERRARDAEKAAEQARLTNTVEILGAALQRLASGDLTATIDKPFASSGLDRLRVDFNASLERLSQTISAVHGNVAEINRKSGKVGSSTSDLSKRSEEQAAALEETSTAVRQIMDAIRQSTEKAETASRLASEARVHSDRSSEIVGGAVHAMERIENASSEISKIINVIDEIAFQTNLLALNAGVEAARAGEAGKGFAVVAQEVRELAQRSSNAAKDIKSLITKSGEEVAAGVGLVKQTGEVLSSIAGQVVQIGDHIHSIADAAREQSTGLKEVTSAVTRMEDVTQQNARAAEQTNAEMSGLVRDAEALSSLVGQFIVDKGAVSTAGKFADMRDKSFSMADRTFSAVQPVAPVKPLAPRVAPAGPANRAISSPAKALLDKLSSGFGKSASPAGKSADNWEEF</sequence>
<dbReference type="SUPFAM" id="SSF58104">
    <property type="entry name" value="Methyl-accepting chemotaxis protein (MCP) signaling domain"/>
    <property type="match status" value="1"/>
</dbReference>
<evidence type="ECO:0000256" key="5">
    <source>
        <dbReference type="ARBA" id="ARBA00022989"/>
    </source>
</evidence>
<keyword evidence="6" id="KW-0472">Membrane</keyword>
<dbReference type="Pfam" id="PF00015">
    <property type="entry name" value="MCPsignal"/>
    <property type="match status" value="1"/>
</dbReference>
<evidence type="ECO:0000256" key="1">
    <source>
        <dbReference type="ARBA" id="ARBA00004651"/>
    </source>
</evidence>
<evidence type="ECO:0000256" key="3">
    <source>
        <dbReference type="ARBA" id="ARBA00022500"/>
    </source>
</evidence>
<evidence type="ECO:0000256" key="10">
    <source>
        <dbReference type="SAM" id="SignalP"/>
    </source>
</evidence>
<dbReference type="SMART" id="SM00283">
    <property type="entry name" value="MA"/>
    <property type="match status" value="1"/>
</dbReference>
<evidence type="ECO:0000256" key="9">
    <source>
        <dbReference type="SAM" id="MobiDB-lite"/>
    </source>
</evidence>
<proteinExistence type="inferred from homology"/>
<keyword evidence="10" id="KW-0732">Signal</keyword>
<evidence type="ECO:0000313" key="13">
    <source>
        <dbReference type="EMBL" id="SSC64403.1"/>
    </source>
</evidence>
<dbReference type="RefSeq" id="WP_181904045.1">
    <property type="nucleotide sequence ID" value="NZ_UEYP01000010.1"/>
</dbReference>
<reference evidence="14" key="1">
    <citation type="submission" date="2018-07" db="EMBL/GenBank/DDBJ databases">
        <authorList>
            <person name="Peiro R."/>
            <person name="Begona"/>
            <person name="Cbmso G."/>
            <person name="Lopez M."/>
            <person name="Gonzalez S."/>
        </authorList>
    </citation>
    <scope>NUCLEOTIDE SEQUENCE [LARGE SCALE GENOMIC DNA]</scope>
</reference>
<evidence type="ECO:0000256" key="4">
    <source>
        <dbReference type="ARBA" id="ARBA00022692"/>
    </source>
</evidence>
<keyword evidence="4" id="KW-0812">Transmembrane</keyword>
<feature type="domain" description="HAMP" evidence="12">
    <location>
        <begin position="439"/>
        <end position="492"/>
    </location>
</feature>
<evidence type="ECO:0000259" key="12">
    <source>
        <dbReference type="PROSITE" id="PS50885"/>
    </source>
</evidence>
<evidence type="ECO:0000313" key="14">
    <source>
        <dbReference type="Proteomes" id="UP000254764"/>
    </source>
</evidence>
<dbReference type="CDD" id="cd06225">
    <property type="entry name" value="HAMP"/>
    <property type="match status" value="1"/>
</dbReference>
<dbReference type="CDD" id="cd11386">
    <property type="entry name" value="MCP_signal"/>
    <property type="match status" value="1"/>
</dbReference>
<feature type="domain" description="Methyl-accepting transducer" evidence="11">
    <location>
        <begin position="497"/>
        <end position="726"/>
    </location>
</feature>
<keyword evidence="5" id="KW-1133">Transmembrane helix</keyword>
<dbReference type="GO" id="GO:0006935">
    <property type="term" value="P:chemotaxis"/>
    <property type="evidence" value="ECO:0007669"/>
    <property type="project" value="UniProtKB-KW"/>
</dbReference>
<keyword evidence="14" id="KW-1185">Reference proteome</keyword>
<dbReference type="Gene3D" id="1.10.287.950">
    <property type="entry name" value="Methyl-accepting chemotaxis protein"/>
    <property type="match status" value="1"/>
</dbReference>
<comment type="subcellular location">
    <subcellularLocation>
        <location evidence="1">Cell membrane</location>
        <topology evidence="1">Multi-pass membrane protein</topology>
    </subcellularLocation>
</comment>
<feature type="signal peptide" evidence="10">
    <location>
        <begin position="1"/>
        <end position="23"/>
    </location>
</feature>
<name>A0A376AAA7_9HYPH</name>
<feature type="domain" description="HAMP" evidence="12">
    <location>
        <begin position="358"/>
        <end position="411"/>
    </location>
</feature>
<dbReference type="AlphaFoldDB" id="A0A376AAA7"/>
<dbReference type="EMBL" id="UEYP01000010">
    <property type="protein sequence ID" value="SSC64403.1"/>
    <property type="molecule type" value="Genomic_DNA"/>
</dbReference>
<evidence type="ECO:0000259" key="11">
    <source>
        <dbReference type="PROSITE" id="PS50111"/>
    </source>
</evidence>
<dbReference type="PANTHER" id="PTHR43531">
    <property type="entry name" value="PROTEIN ICFG"/>
    <property type="match status" value="1"/>
</dbReference>
<dbReference type="SUPFAM" id="SSF158472">
    <property type="entry name" value="HAMP domain-like"/>
    <property type="match status" value="1"/>
</dbReference>
<accession>A0A376AAA7</accession>
<protein>
    <recommendedName>
        <fullName evidence="15">Methyl-accepting chemotaxis protein</fullName>
    </recommendedName>
</protein>
<dbReference type="STRING" id="1336235.GCA_000518785_02471"/>
<evidence type="ECO:0000256" key="7">
    <source>
        <dbReference type="ARBA" id="ARBA00029447"/>
    </source>
</evidence>
<organism evidence="13 14">
    <name type="scientific">Ciceribacter selenitireducens ATCC BAA-1503</name>
    <dbReference type="NCBI Taxonomy" id="1336235"/>
    <lineage>
        <taxon>Bacteria</taxon>
        <taxon>Pseudomonadati</taxon>
        <taxon>Pseudomonadota</taxon>
        <taxon>Alphaproteobacteria</taxon>
        <taxon>Hyphomicrobiales</taxon>
        <taxon>Rhizobiaceae</taxon>
        <taxon>Ciceribacter</taxon>
    </lineage>
</organism>
<dbReference type="PROSITE" id="PS50885">
    <property type="entry name" value="HAMP"/>
    <property type="match status" value="2"/>
</dbReference>
<feature type="region of interest" description="Disordered" evidence="9">
    <location>
        <begin position="413"/>
        <end position="435"/>
    </location>
</feature>
<evidence type="ECO:0000256" key="2">
    <source>
        <dbReference type="ARBA" id="ARBA00022475"/>
    </source>
</evidence>
<keyword evidence="8" id="KW-0807">Transducer</keyword>
<dbReference type="Pfam" id="PF02743">
    <property type="entry name" value="dCache_1"/>
    <property type="match status" value="1"/>
</dbReference>
<dbReference type="InterPro" id="IPR051310">
    <property type="entry name" value="MCP_chemotaxis"/>
</dbReference>
<dbReference type="Gene3D" id="6.10.340.10">
    <property type="match status" value="1"/>
</dbReference>
<dbReference type="GO" id="GO:0007165">
    <property type="term" value="P:signal transduction"/>
    <property type="evidence" value="ECO:0007669"/>
    <property type="project" value="UniProtKB-KW"/>
</dbReference>
<dbReference type="Proteomes" id="UP000254764">
    <property type="component" value="Unassembled WGS sequence"/>
</dbReference>